<accession>A0A7C9RGJ9</accession>
<keyword evidence="4 6" id="KW-1133">Transmembrane helix</keyword>
<name>A0A7C9RGJ9_9BRAD</name>
<evidence type="ECO:0000256" key="2">
    <source>
        <dbReference type="ARBA" id="ARBA00022692"/>
    </source>
</evidence>
<comment type="caution">
    <text evidence="7">The sequence shown here is derived from an EMBL/GenBank/DDBJ whole genome shotgun (WGS) entry which is preliminary data.</text>
</comment>
<dbReference type="EMBL" id="JAAMRR010000871">
    <property type="protein sequence ID" value="NGX96839.1"/>
    <property type="molecule type" value="Genomic_DNA"/>
</dbReference>
<keyword evidence="8" id="KW-1185">Reference proteome</keyword>
<organism evidence="7 8">
    <name type="scientific">Candidatus Afipia apatlaquensis</name>
    <dbReference type="NCBI Taxonomy" id="2712852"/>
    <lineage>
        <taxon>Bacteria</taxon>
        <taxon>Pseudomonadati</taxon>
        <taxon>Pseudomonadota</taxon>
        <taxon>Alphaproteobacteria</taxon>
        <taxon>Hyphomicrobiales</taxon>
        <taxon>Nitrobacteraceae</taxon>
        <taxon>Afipia</taxon>
    </lineage>
</organism>
<evidence type="ECO:0000313" key="8">
    <source>
        <dbReference type="Proteomes" id="UP000480266"/>
    </source>
</evidence>
<evidence type="ECO:0000256" key="6">
    <source>
        <dbReference type="SAM" id="Phobius"/>
    </source>
</evidence>
<keyword evidence="5 6" id="KW-0472">Membrane</keyword>
<evidence type="ECO:0000256" key="4">
    <source>
        <dbReference type="ARBA" id="ARBA00022989"/>
    </source>
</evidence>
<dbReference type="AlphaFoldDB" id="A0A7C9RGJ9"/>
<evidence type="ECO:0000313" key="7">
    <source>
        <dbReference type="EMBL" id="NGX96839.1"/>
    </source>
</evidence>
<evidence type="ECO:0000256" key="3">
    <source>
        <dbReference type="ARBA" id="ARBA00022824"/>
    </source>
</evidence>
<evidence type="ECO:0000256" key="5">
    <source>
        <dbReference type="ARBA" id="ARBA00023136"/>
    </source>
</evidence>
<sequence>MPVKIKLALSLVVIIVAAVAFYMQHTLGHERVQYLVAFLGIFMVFAMWLFPEVKREETAGGIRRESNQNRAS</sequence>
<dbReference type="Pfam" id="PF06703">
    <property type="entry name" value="SPC25"/>
    <property type="match status" value="1"/>
</dbReference>
<evidence type="ECO:0000256" key="1">
    <source>
        <dbReference type="ARBA" id="ARBA00004477"/>
    </source>
</evidence>
<dbReference type="GO" id="GO:0016020">
    <property type="term" value="C:membrane"/>
    <property type="evidence" value="ECO:0007669"/>
    <property type="project" value="InterPro"/>
</dbReference>
<proteinExistence type="predicted"/>
<gene>
    <name evidence="7" type="ORF">G4V63_16980</name>
</gene>
<protein>
    <submittedName>
        <fullName evidence="7">Uncharacterized protein</fullName>
    </submittedName>
</protein>
<reference evidence="7" key="1">
    <citation type="submission" date="2020-02" db="EMBL/GenBank/DDBJ databases">
        <title>Draft genome sequence of Candidatus Afipia apatlaquensis IBT-C3, a potential strain for decolorization of textile dyes.</title>
        <authorList>
            <person name="Sanchez-Reyes A."/>
            <person name="Breton-Deval L."/>
            <person name="Mangelson H."/>
            <person name="Sanchez-Flores A."/>
        </authorList>
    </citation>
    <scope>NUCLEOTIDE SEQUENCE [LARGE SCALE GENOMIC DNA]</scope>
    <source>
        <strain evidence="7">IBT-C3</strain>
    </source>
</reference>
<dbReference type="GO" id="GO:0006465">
    <property type="term" value="P:signal peptide processing"/>
    <property type="evidence" value="ECO:0007669"/>
    <property type="project" value="InterPro"/>
</dbReference>
<feature type="transmembrane region" description="Helical" evidence="6">
    <location>
        <begin position="7"/>
        <end position="25"/>
    </location>
</feature>
<keyword evidence="3" id="KW-0256">Endoplasmic reticulum</keyword>
<dbReference type="InterPro" id="IPR009582">
    <property type="entry name" value="Spc2/SPCS2"/>
</dbReference>
<comment type="subcellular location">
    <subcellularLocation>
        <location evidence="1">Endoplasmic reticulum membrane</location>
        <topology evidence="1">Multi-pass membrane protein</topology>
    </subcellularLocation>
</comment>
<keyword evidence="2 6" id="KW-0812">Transmembrane</keyword>
<feature type="transmembrane region" description="Helical" evidence="6">
    <location>
        <begin position="31"/>
        <end position="50"/>
    </location>
</feature>
<dbReference type="Proteomes" id="UP000480266">
    <property type="component" value="Unassembled WGS sequence"/>
</dbReference>